<dbReference type="InterPro" id="IPR037401">
    <property type="entry name" value="SnoaL-like"/>
</dbReference>
<sequence>MFRPARLFHDVDEVIENWYLALRKGDLESALSLWFDEDTITCILPDGVRLTGHKELREGFKGLMGRSLILDTITSNSHSYLGTTFVDSTEAVSFNDGNVEPKFFIHMTIILVQGAIGWRIAHMHTSMVDRQLITSPTLTGDHGFH</sequence>
<accession>A0A1W1YJY0</accession>
<dbReference type="STRING" id="1938817.SAMN06296008_103133"/>
<dbReference type="RefSeq" id="WP_084282853.1">
    <property type="nucleotide sequence ID" value="NZ_FWXJ01000003.1"/>
</dbReference>
<gene>
    <name evidence="2" type="ORF">SAMN06296008_103133</name>
</gene>
<feature type="domain" description="SnoaL-like" evidence="1">
    <location>
        <begin position="11"/>
        <end position="128"/>
    </location>
</feature>
<name>A0A1W1YJY0_9BURK</name>
<evidence type="ECO:0000259" key="1">
    <source>
        <dbReference type="Pfam" id="PF13474"/>
    </source>
</evidence>
<dbReference type="OrthoDB" id="5767026at2"/>
<dbReference type="InterPro" id="IPR032710">
    <property type="entry name" value="NTF2-like_dom_sf"/>
</dbReference>
<keyword evidence="3" id="KW-1185">Reference proteome</keyword>
<organism evidence="2 3">
    <name type="scientific">Polynucleobacter kasalickyi</name>
    <dbReference type="NCBI Taxonomy" id="1938817"/>
    <lineage>
        <taxon>Bacteria</taxon>
        <taxon>Pseudomonadati</taxon>
        <taxon>Pseudomonadota</taxon>
        <taxon>Betaproteobacteria</taxon>
        <taxon>Burkholderiales</taxon>
        <taxon>Burkholderiaceae</taxon>
        <taxon>Polynucleobacter</taxon>
    </lineage>
</organism>
<dbReference type="EMBL" id="FWXJ01000003">
    <property type="protein sequence ID" value="SMC36446.1"/>
    <property type="molecule type" value="Genomic_DNA"/>
</dbReference>
<protein>
    <submittedName>
        <fullName evidence="2">SnoaL-like domain-containing protein</fullName>
    </submittedName>
</protein>
<dbReference type="AlphaFoldDB" id="A0A1W1YJY0"/>
<reference evidence="2 3" key="1">
    <citation type="submission" date="2017-04" db="EMBL/GenBank/DDBJ databases">
        <authorList>
            <person name="Afonso C.L."/>
            <person name="Miller P.J."/>
            <person name="Scott M.A."/>
            <person name="Spackman E."/>
            <person name="Goraichik I."/>
            <person name="Dimitrov K.M."/>
            <person name="Suarez D.L."/>
            <person name="Swayne D.E."/>
        </authorList>
    </citation>
    <scope>NUCLEOTIDE SEQUENCE [LARGE SCALE GENOMIC DNA]</scope>
    <source>
        <strain evidence="2 3">VK13</strain>
    </source>
</reference>
<dbReference type="Proteomes" id="UP000192708">
    <property type="component" value="Unassembled WGS sequence"/>
</dbReference>
<dbReference type="SUPFAM" id="SSF54427">
    <property type="entry name" value="NTF2-like"/>
    <property type="match status" value="1"/>
</dbReference>
<dbReference type="Gene3D" id="3.10.450.50">
    <property type="match status" value="1"/>
</dbReference>
<evidence type="ECO:0000313" key="3">
    <source>
        <dbReference type="Proteomes" id="UP000192708"/>
    </source>
</evidence>
<evidence type="ECO:0000313" key="2">
    <source>
        <dbReference type="EMBL" id="SMC36446.1"/>
    </source>
</evidence>
<proteinExistence type="predicted"/>
<dbReference type="Pfam" id="PF13474">
    <property type="entry name" value="SnoaL_3"/>
    <property type="match status" value="1"/>
</dbReference>